<gene>
    <name evidence="2" type="ORF">K4G66_05620</name>
</gene>
<dbReference type="SUPFAM" id="SSF158682">
    <property type="entry name" value="TerB-like"/>
    <property type="match status" value="1"/>
</dbReference>
<evidence type="ECO:0000259" key="1">
    <source>
        <dbReference type="Pfam" id="PF05099"/>
    </source>
</evidence>
<dbReference type="InterPro" id="IPR029024">
    <property type="entry name" value="TerB-like"/>
</dbReference>
<reference evidence="2" key="1">
    <citation type="journal article" date="2023" name="Comput. Struct. Biotechnol. J.">
        <title>Discovery of a novel marine Bacteroidetes with a rich repertoire of carbohydrate-active enzymes.</title>
        <authorList>
            <person name="Chen B."/>
            <person name="Liu G."/>
            <person name="Chen Q."/>
            <person name="Wang H."/>
            <person name="Liu L."/>
            <person name="Tang K."/>
        </authorList>
    </citation>
    <scope>NUCLEOTIDE SEQUENCE</scope>
    <source>
        <strain evidence="2">TK19036</strain>
    </source>
</reference>
<evidence type="ECO:0000313" key="2">
    <source>
        <dbReference type="EMBL" id="WKN38176.1"/>
    </source>
</evidence>
<sequence>MGIWDTFFNRQDRKREREYLNQLFRIAWADGSLDQVEVQYIYSVGKKLGFQKEELDEVKDNFDPTSLSYKPPHKREERFFMLFYLINLILADDEIHPEEMRITENIVMKLGYAPDTVDTILSTIEVNQEKNIDAEATYEQLKEQLG</sequence>
<dbReference type="InterPro" id="IPR007791">
    <property type="entry name" value="DjlA_N"/>
</dbReference>
<feature type="domain" description="Co-chaperone DjlA N-terminal" evidence="1">
    <location>
        <begin position="12"/>
        <end position="59"/>
    </location>
</feature>
<name>A0AA49GT97_9BACT</name>
<dbReference type="CDD" id="cd07177">
    <property type="entry name" value="terB_like"/>
    <property type="match status" value="1"/>
</dbReference>
<dbReference type="Pfam" id="PF05099">
    <property type="entry name" value="TerB"/>
    <property type="match status" value="1"/>
</dbReference>
<accession>A0AA49GT97</accession>
<proteinExistence type="predicted"/>
<organism evidence="2">
    <name type="scientific">Roseihalotalea indica</name>
    <dbReference type="NCBI Taxonomy" id="2867963"/>
    <lineage>
        <taxon>Bacteria</taxon>
        <taxon>Pseudomonadati</taxon>
        <taxon>Bacteroidota</taxon>
        <taxon>Cytophagia</taxon>
        <taxon>Cytophagales</taxon>
        <taxon>Catalimonadaceae</taxon>
        <taxon>Roseihalotalea</taxon>
    </lineage>
</organism>
<dbReference type="Gene3D" id="1.10.3680.10">
    <property type="entry name" value="TerB-like"/>
    <property type="match status" value="1"/>
</dbReference>
<reference evidence="2" key="2">
    <citation type="journal article" date="2024" name="Antonie Van Leeuwenhoek">
        <title>Roseihalotalea indica gen. nov., sp. nov., a halophilic Bacteroidetes from mesopelagic Southwest Indian Ocean with higher carbohydrate metabolic potential.</title>
        <authorList>
            <person name="Chen B."/>
            <person name="Zhang M."/>
            <person name="Lin D."/>
            <person name="Ye J."/>
            <person name="Tang K."/>
        </authorList>
    </citation>
    <scope>NUCLEOTIDE SEQUENCE</scope>
    <source>
        <strain evidence="2">TK19036</strain>
    </source>
</reference>
<dbReference type="AlphaFoldDB" id="A0AA49GT97"/>
<dbReference type="EMBL" id="CP120682">
    <property type="protein sequence ID" value="WKN38176.1"/>
    <property type="molecule type" value="Genomic_DNA"/>
</dbReference>
<protein>
    <submittedName>
        <fullName evidence="2">TerB family tellurite resistance protein</fullName>
    </submittedName>
</protein>